<reference evidence="1 2" key="1">
    <citation type="journal article" date="2022" name="Hortic Res">
        <title>A haplotype resolved chromosomal level avocado genome allows analysis of novel avocado genes.</title>
        <authorList>
            <person name="Nath O."/>
            <person name="Fletcher S.J."/>
            <person name="Hayward A."/>
            <person name="Shaw L.M."/>
            <person name="Masouleh A.K."/>
            <person name="Furtado A."/>
            <person name="Henry R.J."/>
            <person name="Mitter N."/>
        </authorList>
    </citation>
    <scope>NUCLEOTIDE SEQUENCE [LARGE SCALE GENOMIC DNA]</scope>
    <source>
        <strain evidence="2">cv. Hass</strain>
    </source>
</reference>
<evidence type="ECO:0000313" key="2">
    <source>
        <dbReference type="Proteomes" id="UP001234297"/>
    </source>
</evidence>
<gene>
    <name evidence="1" type="ORF">MRB53_004193</name>
</gene>
<protein>
    <submittedName>
        <fullName evidence="1">Uncharacterized protein</fullName>
    </submittedName>
</protein>
<proteinExistence type="predicted"/>
<sequence>MASSSSPRLNLRTTAHVIKQSTISFATSFHTFVFLSLLLFSFRTAVENGSLLLTSFLDRDPTVQTLISRLSDPPPPSSASNNNDNDPSQGAPTANAYAYPYPNHNHHNRRRRPFLHLSRVGTLDDDFFSDDHDDFRRSRRPPVNGSSINLSSSHHFFRRETKLGLPILESGEEIRVLEIAGSGFLFFTDGGDHRNNETGSAATDGEGAAGEDRPSDIRIFGHDIHLDRRDAATLFFLVTFLSAAYGWVILGFLFSYCCVLGVVFFAIVNTHLGRHHSFFETVRSGSRLGLRRLAGFVLLRWAVRDALTQFLGLWFFSDIEDQFSFFKLFVRLKLMPFSIFSPWEGGDRDALASAAAADISGFLLVWALLDSFVNFVSAIDSWVAILDTRRSGQEIVKEGFYLLSTMIDQASRIKCLEALFCGSFMRGLLARAGGTLLASFLQSLAEGADLGREIWRNMLMVSDEIWSERAISQVFKCNCVKYRANMSMKCRRILLPAYASGGGIQFPEGVPALDNVGWLFDLDM</sequence>
<name>A0ACC2N0B6_PERAE</name>
<comment type="caution">
    <text evidence="1">The sequence shown here is derived from an EMBL/GenBank/DDBJ whole genome shotgun (WGS) entry which is preliminary data.</text>
</comment>
<accession>A0ACC2N0B6</accession>
<dbReference type="Proteomes" id="UP001234297">
    <property type="component" value="Chromosome 1"/>
</dbReference>
<organism evidence="1 2">
    <name type="scientific">Persea americana</name>
    <name type="common">Avocado</name>
    <dbReference type="NCBI Taxonomy" id="3435"/>
    <lineage>
        <taxon>Eukaryota</taxon>
        <taxon>Viridiplantae</taxon>
        <taxon>Streptophyta</taxon>
        <taxon>Embryophyta</taxon>
        <taxon>Tracheophyta</taxon>
        <taxon>Spermatophyta</taxon>
        <taxon>Magnoliopsida</taxon>
        <taxon>Magnoliidae</taxon>
        <taxon>Laurales</taxon>
        <taxon>Lauraceae</taxon>
        <taxon>Persea</taxon>
    </lineage>
</organism>
<keyword evidence="2" id="KW-1185">Reference proteome</keyword>
<dbReference type="EMBL" id="CM056809">
    <property type="protein sequence ID" value="KAJ8651170.1"/>
    <property type="molecule type" value="Genomic_DNA"/>
</dbReference>
<evidence type="ECO:0000313" key="1">
    <source>
        <dbReference type="EMBL" id="KAJ8651170.1"/>
    </source>
</evidence>